<proteinExistence type="predicted"/>
<feature type="compositionally biased region" description="Polar residues" evidence="1">
    <location>
        <begin position="8"/>
        <end position="23"/>
    </location>
</feature>
<reference evidence="2 3" key="1">
    <citation type="submission" date="2019-07" db="EMBL/GenBank/DDBJ databases">
        <title>De Novo Assembly of kiwifruit Actinidia rufa.</title>
        <authorList>
            <person name="Sugita-Konishi S."/>
            <person name="Sato K."/>
            <person name="Mori E."/>
            <person name="Abe Y."/>
            <person name="Kisaki G."/>
            <person name="Hamano K."/>
            <person name="Suezawa K."/>
            <person name="Otani M."/>
            <person name="Fukuda T."/>
            <person name="Manabe T."/>
            <person name="Gomi K."/>
            <person name="Tabuchi M."/>
            <person name="Akimitsu K."/>
            <person name="Kataoka I."/>
        </authorList>
    </citation>
    <scope>NUCLEOTIDE SEQUENCE [LARGE SCALE GENOMIC DNA]</scope>
    <source>
        <strain evidence="3">cv. Fuchu</strain>
    </source>
</reference>
<evidence type="ECO:0000313" key="2">
    <source>
        <dbReference type="EMBL" id="GFY93378.1"/>
    </source>
</evidence>
<gene>
    <name evidence="2" type="ORF">Acr_08g0017740</name>
</gene>
<dbReference type="Proteomes" id="UP000585474">
    <property type="component" value="Unassembled WGS sequence"/>
</dbReference>
<feature type="compositionally biased region" description="Basic and acidic residues" evidence="1">
    <location>
        <begin position="24"/>
        <end position="58"/>
    </location>
</feature>
<accession>A0A7J0F3W2</accession>
<dbReference type="EMBL" id="BJWL01000008">
    <property type="protein sequence ID" value="GFY93378.1"/>
    <property type="molecule type" value="Genomic_DNA"/>
</dbReference>
<feature type="compositionally biased region" description="Low complexity" evidence="1">
    <location>
        <begin position="66"/>
        <end position="76"/>
    </location>
</feature>
<evidence type="ECO:0000313" key="3">
    <source>
        <dbReference type="Proteomes" id="UP000585474"/>
    </source>
</evidence>
<keyword evidence="3" id="KW-1185">Reference proteome</keyword>
<dbReference type="AlphaFoldDB" id="A0A7J0F3W2"/>
<organism evidence="2 3">
    <name type="scientific">Actinidia rufa</name>
    <dbReference type="NCBI Taxonomy" id="165716"/>
    <lineage>
        <taxon>Eukaryota</taxon>
        <taxon>Viridiplantae</taxon>
        <taxon>Streptophyta</taxon>
        <taxon>Embryophyta</taxon>
        <taxon>Tracheophyta</taxon>
        <taxon>Spermatophyta</taxon>
        <taxon>Magnoliopsida</taxon>
        <taxon>eudicotyledons</taxon>
        <taxon>Gunneridae</taxon>
        <taxon>Pentapetalae</taxon>
        <taxon>asterids</taxon>
        <taxon>Ericales</taxon>
        <taxon>Actinidiaceae</taxon>
        <taxon>Actinidia</taxon>
    </lineage>
</organism>
<sequence length="121" mass="13089">MGTRKRQASGSRSRSGTPGASGSRQRDDPLSPDVNKFRPNSELEPHVVKLDLSDDETHPLAATDIPSTSTAPPVATPSTGIVDSKIVDAIAALFAHINVIHLDWVQRIGLVHERVDRIVEH</sequence>
<comment type="caution">
    <text evidence="2">The sequence shown here is derived from an EMBL/GenBank/DDBJ whole genome shotgun (WGS) entry which is preliminary data.</text>
</comment>
<feature type="region of interest" description="Disordered" evidence="1">
    <location>
        <begin position="1"/>
        <end position="76"/>
    </location>
</feature>
<protein>
    <submittedName>
        <fullName evidence="2">Uncharacterized protein</fullName>
    </submittedName>
</protein>
<evidence type="ECO:0000256" key="1">
    <source>
        <dbReference type="SAM" id="MobiDB-lite"/>
    </source>
</evidence>
<name>A0A7J0F3W2_9ERIC</name>